<proteinExistence type="predicted"/>
<feature type="region of interest" description="Disordered" evidence="1">
    <location>
        <begin position="96"/>
        <end position="201"/>
    </location>
</feature>
<protein>
    <recommendedName>
        <fullName evidence="3">Ashwin</fullName>
    </recommendedName>
</protein>
<dbReference type="EMBL" id="GEEE01001288">
    <property type="protein sequence ID" value="JAP61937.1"/>
    <property type="molecule type" value="Transcribed_RNA"/>
</dbReference>
<gene>
    <name evidence="2" type="ORF">TR101401</name>
</gene>
<feature type="compositionally biased region" description="Basic residues" evidence="1">
    <location>
        <begin position="188"/>
        <end position="201"/>
    </location>
</feature>
<evidence type="ECO:0000313" key="2">
    <source>
        <dbReference type="EMBL" id="JAP61937.1"/>
    </source>
</evidence>
<name>A0A0V0J8E8_SCHSO</name>
<dbReference type="AlphaFoldDB" id="A0A0V0J8E8"/>
<evidence type="ECO:0000256" key="1">
    <source>
        <dbReference type="SAM" id="MobiDB-lite"/>
    </source>
</evidence>
<organism evidence="2">
    <name type="scientific">Schistocephalus solidus</name>
    <name type="common">Tapeworm</name>
    <dbReference type="NCBI Taxonomy" id="70667"/>
    <lineage>
        <taxon>Eukaryota</taxon>
        <taxon>Metazoa</taxon>
        <taxon>Spiralia</taxon>
        <taxon>Lophotrochozoa</taxon>
        <taxon>Platyhelminthes</taxon>
        <taxon>Cestoda</taxon>
        <taxon>Eucestoda</taxon>
        <taxon>Diphyllobothriidea</taxon>
        <taxon>Diphyllobothriidae</taxon>
        <taxon>Schistocephalus</taxon>
    </lineage>
</organism>
<accession>A0A0V0J8E8</accession>
<evidence type="ECO:0008006" key="3">
    <source>
        <dbReference type="Google" id="ProtNLM"/>
    </source>
</evidence>
<reference evidence="2" key="1">
    <citation type="submission" date="2016-01" db="EMBL/GenBank/DDBJ databases">
        <title>Reference transcriptome for the parasite Schistocephalus solidus: insights into the molecular evolution of parasitism.</title>
        <authorList>
            <person name="Hebert F.O."/>
            <person name="Grambauer S."/>
            <person name="Barber I."/>
            <person name="Landry C.R."/>
            <person name="Aubin-Horth N."/>
        </authorList>
    </citation>
    <scope>NUCLEOTIDE SEQUENCE</scope>
</reference>
<feature type="compositionally biased region" description="Polar residues" evidence="1">
    <location>
        <begin position="172"/>
        <end position="181"/>
    </location>
</feature>
<feature type="compositionally biased region" description="Polar residues" evidence="1">
    <location>
        <begin position="137"/>
        <end position="158"/>
    </location>
</feature>
<sequence>MTRAAPQEKSEEPLSRHGAFEYLADDGSTVDLTQPGLLSRHQLVSIFRKRGFTLLMKNLPDKNSLLSAYFKYLLPLPARPSLNAPKDDGAVKILTGRTGMTATRETPKRPPLSAGPPGHQPTNKRRAPSPSLDSLVIISNPNWPTSGQSAPTTNNSALGEQGCTPAGDTKCSGPTATTSQPNPAPPLKRPKLKRSFSNLKR</sequence>